<keyword evidence="4" id="KW-0539">Nucleus</keyword>
<dbReference type="OrthoDB" id="1882130at2759"/>
<dbReference type="STRING" id="56857.A0A200Q8G8"/>
<feature type="region of interest" description="Disordered" evidence="5">
    <location>
        <begin position="211"/>
        <end position="250"/>
    </location>
</feature>
<evidence type="ECO:0000256" key="5">
    <source>
        <dbReference type="SAM" id="MobiDB-lite"/>
    </source>
</evidence>
<dbReference type="Pfam" id="PF02365">
    <property type="entry name" value="NAM"/>
    <property type="match status" value="1"/>
</dbReference>
<accession>A0A200Q8G8</accession>
<keyword evidence="1" id="KW-0805">Transcription regulation</keyword>
<evidence type="ECO:0000256" key="3">
    <source>
        <dbReference type="ARBA" id="ARBA00023163"/>
    </source>
</evidence>
<evidence type="ECO:0000313" key="8">
    <source>
        <dbReference type="Proteomes" id="UP000195402"/>
    </source>
</evidence>
<evidence type="ECO:0000256" key="4">
    <source>
        <dbReference type="ARBA" id="ARBA00023242"/>
    </source>
</evidence>
<dbReference type="GO" id="GO:0005634">
    <property type="term" value="C:nucleus"/>
    <property type="evidence" value="ECO:0007669"/>
    <property type="project" value="TreeGrafter"/>
</dbReference>
<organism evidence="7 8">
    <name type="scientific">Macleaya cordata</name>
    <name type="common">Five-seeded plume-poppy</name>
    <name type="synonym">Bocconia cordata</name>
    <dbReference type="NCBI Taxonomy" id="56857"/>
    <lineage>
        <taxon>Eukaryota</taxon>
        <taxon>Viridiplantae</taxon>
        <taxon>Streptophyta</taxon>
        <taxon>Embryophyta</taxon>
        <taxon>Tracheophyta</taxon>
        <taxon>Spermatophyta</taxon>
        <taxon>Magnoliopsida</taxon>
        <taxon>Ranunculales</taxon>
        <taxon>Papaveraceae</taxon>
        <taxon>Papaveroideae</taxon>
        <taxon>Macleaya</taxon>
    </lineage>
</organism>
<dbReference type="InParanoid" id="A0A200Q8G8"/>
<sequence length="400" mass="44994">MGEVFASQSNTLIVEKKVSQEWPGLPRGVKFDPSDQEIIWHLLAKVGYGNMKPHPFIDEFIPTVDENDGICYTHPQNLPGVKQDGNVSHFFHRAIKAYNTGTRKRRKIHGDDQGDVRWHKTGRTKPVILNGVQRGCKKIMVLYMSMARGKKPEKTNWVMHQYHLGTEEDEKDGEFVVSKIFYQQQAKPGDKVEQDLPLEITEAITTKVDPVTPKSVIPEPPRTGKQHSDVEPRQEPESSFVETSAENPETTELEDGMLAEWAMLNDHANQTGEDHGNQTGEDHGNQTGEDHDNHIMEDSKWWEGESQFLLDSQQLVEGLSLCDELLQSQSSSGDGDGEQRKIKPCLSDYSLIGAEDLKKDLEECQKLGPLDPSNIGKGKIVRPCQSDYGQIGDEDPKKDL</sequence>
<keyword evidence="2" id="KW-0238">DNA-binding</keyword>
<protein>
    <submittedName>
        <fullName evidence="7">NAC domain</fullName>
    </submittedName>
</protein>
<evidence type="ECO:0000256" key="2">
    <source>
        <dbReference type="ARBA" id="ARBA00023125"/>
    </source>
</evidence>
<feature type="region of interest" description="Disordered" evidence="5">
    <location>
        <begin position="368"/>
        <end position="400"/>
    </location>
</feature>
<dbReference type="PANTHER" id="PTHR31079">
    <property type="entry name" value="NAC DOMAIN-CONTAINING PROTEIN 73"/>
    <property type="match status" value="1"/>
</dbReference>
<dbReference type="EMBL" id="MVGT01002722">
    <property type="protein sequence ID" value="OVA06750.1"/>
    <property type="molecule type" value="Genomic_DNA"/>
</dbReference>
<evidence type="ECO:0000259" key="6">
    <source>
        <dbReference type="PROSITE" id="PS51005"/>
    </source>
</evidence>
<keyword evidence="8" id="KW-1185">Reference proteome</keyword>
<dbReference type="PANTHER" id="PTHR31079:SF9">
    <property type="entry name" value="SUPPRESSOR OF GAMMA RESPONSE 1"/>
    <property type="match status" value="1"/>
</dbReference>
<dbReference type="AlphaFoldDB" id="A0A200Q8G8"/>
<evidence type="ECO:0000256" key="1">
    <source>
        <dbReference type="ARBA" id="ARBA00023015"/>
    </source>
</evidence>
<proteinExistence type="predicted"/>
<dbReference type="InterPro" id="IPR003441">
    <property type="entry name" value="NAC-dom"/>
</dbReference>
<feature type="region of interest" description="Disordered" evidence="5">
    <location>
        <begin position="268"/>
        <end position="293"/>
    </location>
</feature>
<dbReference type="FunFam" id="2.170.150.80:FF:000009">
    <property type="entry name" value="NAC domain-containing protein 8"/>
    <property type="match status" value="1"/>
</dbReference>
<dbReference type="GO" id="GO:0000976">
    <property type="term" value="F:transcription cis-regulatory region binding"/>
    <property type="evidence" value="ECO:0007669"/>
    <property type="project" value="TreeGrafter"/>
</dbReference>
<name>A0A200Q8G8_MACCD</name>
<dbReference type="SUPFAM" id="SSF101941">
    <property type="entry name" value="NAC domain"/>
    <property type="match status" value="1"/>
</dbReference>
<dbReference type="InterPro" id="IPR036093">
    <property type="entry name" value="NAC_dom_sf"/>
</dbReference>
<dbReference type="GO" id="GO:0003700">
    <property type="term" value="F:DNA-binding transcription factor activity"/>
    <property type="evidence" value="ECO:0007669"/>
    <property type="project" value="InterPro"/>
</dbReference>
<feature type="domain" description="NAC" evidence="6">
    <location>
        <begin position="25"/>
        <end position="183"/>
    </location>
</feature>
<feature type="compositionally biased region" description="Basic and acidic residues" evidence="5">
    <location>
        <begin position="272"/>
        <end position="293"/>
    </location>
</feature>
<dbReference type="OMA" id="ACPRCNH"/>
<evidence type="ECO:0000313" key="7">
    <source>
        <dbReference type="EMBL" id="OVA06750.1"/>
    </source>
</evidence>
<dbReference type="Gene3D" id="2.170.150.80">
    <property type="entry name" value="NAC domain"/>
    <property type="match status" value="1"/>
</dbReference>
<dbReference type="InterPro" id="IPR044799">
    <property type="entry name" value="SOG1-like"/>
</dbReference>
<reference evidence="7 8" key="1">
    <citation type="journal article" date="2017" name="Mol. Plant">
        <title>The Genome of Medicinal Plant Macleaya cordata Provides New Insights into Benzylisoquinoline Alkaloids Metabolism.</title>
        <authorList>
            <person name="Liu X."/>
            <person name="Liu Y."/>
            <person name="Huang P."/>
            <person name="Ma Y."/>
            <person name="Qing Z."/>
            <person name="Tang Q."/>
            <person name="Cao H."/>
            <person name="Cheng P."/>
            <person name="Zheng Y."/>
            <person name="Yuan Z."/>
            <person name="Zhou Y."/>
            <person name="Liu J."/>
            <person name="Tang Z."/>
            <person name="Zhuo Y."/>
            <person name="Zhang Y."/>
            <person name="Yu L."/>
            <person name="Huang J."/>
            <person name="Yang P."/>
            <person name="Peng Q."/>
            <person name="Zhang J."/>
            <person name="Jiang W."/>
            <person name="Zhang Z."/>
            <person name="Lin K."/>
            <person name="Ro D.K."/>
            <person name="Chen X."/>
            <person name="Xiong X."/>
            <person name="Shang Y."/>
            <person name="Huang S."/>
            <person name="Zeng J."/>
        </authorList>
    </citation>
    <scope>NUCLEOTIDE SEQUENCE [LARGE SCALE GENOMIC DNA]</scope>
    <source>
        <strain evidence="8">cv. BLH2017</strain>
        <tissue evidence="7">Root</tissue>
    </source>
</reference>
<keyword evidence="3" id="KW-0804">Transcription</keyword>
<gene>
    <name evidence="7" type="ORF">BVC80_8989g9</name>
</gene>
<feature type="compositionally biased region" description="Basic and acidic residues" evidence="5">
    <location>
        <begin position="226"/>
        <end position="236"/>
    </location>
</feature>
<dbReference type="Proteomes" id="UP000195402">
    <property type="component" value="Unassembled WGS sequence"/>
</dbReference>
<dbReference type="PROSITE" id="PS51005">
    <property type="entry name" value="NAC"/>
    <property type="match status" value="1"/>
</dbReference>
<dbReference type="FunCoup" id="A0A200Q8G8">
    <property type="interactions" value="2363"/>
</dbReference>
<comment type="caution">
    <text evidence="7">The sequence shown here is derived from an EMBL/GenBank/DDBJ whole genome shotgun (WGS) entry which is preliminary data.</text>
</comment>